<dbReference type="InterPro" id="IPR005135">
    <property type="entry name" value="Endo/exonuclease/phosphatase"/>
</dbReference>
<evidence type="ECO:0000313" key="2">
    <source>
        <dbReference type="EMBL" id="CUH60335.1"/>
    </source>
</evidence>
<dbReference type="GO" id="GO:0004519">
    <property type="term" value="F:endonuclease activity"/>
    <property type="evidence" value="ECO:0007669"/>
    <property type="project" value="UniProtKB-KW"/>
</dbReference>
<keyword evidence="2" id="KW-0255">Endonuclease</keyword>
<dbReference type="Proteomes" id="UP000051298">
    <property type="component" value="Unassembled WGS sequence"/>
</dbReference>
<name>A0A0P1EYT3_9RHOB</name>
<evidence type="ECO:0000259" key="1">
    <source>
        <dbReference type="Pfam" id="PF03372"/>
    </source>
</evidence>
<keyword evidence="2" id="KW-0378">Hydrolase</keyword>
<dbReference type="GO" id="GO:0004527">
    <property type="term" value="F:exonuclease activity"/>
    <property type="evidence" value="ECO:0007669"/>
    <property type="project" value="UniProtKB-KW"/>
</dbReference>
<sequence length="332" mass="37150">MRLATYNIEWFSNLFTDANKPDPSEEWSGRWNITRAAQLTALKSVFHAMDADAVMVIEAPDQSPSRNCTQALERFAEWAGLRTTKAVTGFESHTQQEIALLFDPTVLSAQHDPRESEAAPRFDKKFKRDLDVDDRPETVVWSKPPCELALTTARGTALRLIGVHAKSKAPHGARNDADAMRLSIANRRKQHAQCLWLRARLDADLAAGEDMIVLGDFNDGPGLDQFEELFGRSGVEIVLGADGAHPLYDPNALLPLRPGAAQASSARFYNRQTKRYFNALIDFVMVSQRLRPLTTWRILHPFDDPACFDDADLRDALLLASDHFPVVVEIDI</sequence>
<proteinExistence type="predicted"/>
<keyword evidence="2" id="KW-0269">Exonuclease</keyword>
<dbReference type="AlphaFoldDB" id="A0A0P1EYT3"/>
<feature type="domain" description="Endonuclease/exonuclease/phosphatase" evidence="1">
    <location>
        <begin position="4"/>
        <end position="323"/>
    </location>
</feature>
<evidence type="ECO:0000313" key="3">
    <source>
        <dbReference type="Proteomes" id="UP000051298"/>
    </source>
</evidence>
<reference evidence="2 3" key="1">
    <citation type="submission" date="2015-09" db="EMBL/GenBank/DDBJ databases">
        <authorList>
            <consortium name="Swine Surveillance"/>
        </authorList>
    </citation>
    <scope>NUCLEOTIDE SEQUENCE [LARGE SCALE GENOMIC DNA]</scope>
    <source>
        <strain evidence="2 3">CECT 5294</strain>
    </source>
</reference>
<organism evidence="2 3">
    <name type="scientific">Thalassobacter stenotrophicus</name>
    <dbReference type="NCBI Taxonomy" id="266809"/>
    <lineage>
        <taxon>Bacteria</taxon>
        <taxon>Pseudomonadati</taxon>
        <taxon>Pseudomonadota</taxon>
        <taxon>Alphaproteobacteria</taxon>
        <taxon>Rhodobacterales</taxon>
        <taxon>Roseobacteraceae</taxon>
        <taxon>Thalassobacter</taxon>
    </lineage>
</organism>
<accession>A0A0P1EYT3</accession>
<dbReference type="RefSeq" id="WP_058123339.1">
    <property type="nucleotide sequence ID" value="NZ_CYRX01000025.1"/>
</dbReference>
<protein>
    <submittedName>
        <fullName evidence="2">Endonuclease/Exonuclease/phosphatase family protein</fullName>
    </submittedName>
</protein>
<dbReference type="InterPro" id="IPR036691">
    <property type="entry name" value="Endo/exonu/phosph_ase_sf"/>
</dbReference>
<gene>
    <name evidence="2" type="ORF">THS5294_01624</name>
</gene>
<keyword evidence="2" id="KW-0540">Nuclease</keyword>
<dbReference type="Pfam" id="PF03372">
    <property type="entry name" value="Exo_endo_phos"/>
    <property type="match status" value="1"/>
</dbReference>
<dbReference type="SUPFAM" id="SSF56219">
    <property type="entry name" value="DNase I-like"/>
    <property type="match status" value="1"/>
</dbReference>
<dbReference type="EMBL" id="CYRX01000025">
    <property type="protein sequence ID" value="CUH60335.1"/>
    <property type="molecule type" value="Genomic_DNA"/>
</dbReference>
<dbReference type="Gene3D" id="3.60.10.10">
    <property type="entry name" value="Endonuclease/exonuclease/phosphatase"/>
    <property type="match status" value="1"/>
</dbReference>